<feature type="region of interest" description="Disordered" evidence="1">
    <location>
        <begin position="445"/>
        <end position="464"/>
    </location>
</feature>
<accession>A0A1G2AS10</accession>
<name>A0A1G2AS10_9BACT</name>
<organism evidence="3 4">
    <name type="scientific">Candidatus Kerfeldbacteria bacterium RIFCSPHIGHO2_02_FULL_42_14</name>
    <dbReference type="NCBI Taxonomy" id="1798540"/>
    <lineage>
        <taxon>Bacteria</taxon>
        <taxon>Candidatus Kerfeldiibacteriota</taxon>
    </lineage>
</organism>
<feature type="compositionally biased region" description="Polar residues" evidence="1">
    <location>
        <begin position="445"/>
        <end position="458"/>
    </location>
</feature>
<evidence type="ECO:0008006" key="5">
    <source>
        <dbReference type="Google" id="ProtNLM"/>
    </source>
</evidence>
<feature type="transmembrane region" description="Helical" evidence="2">
    <location>
        <begin position="16"/>
        <end position="34"/>
    </location>
</feature>
<proteinExistence type="predicted"/>
<dbReference type="EMBL" id="MHKB01000012">
    <property type="protein sequence ID" value="OGY78777.1"/>
    <property type="molecule type" value="Genomic_DNA"/>
</dbReference>
<comment type="caution">
    <text evidence="3">The sequence shown here is derived from an EMBL/GenBank/DDBJ whole genome shotgun (WGS) entry which is preliminary data.</text>
</comment>
<evidence type="ECO:0000256" key="2">
    <source>
        <dbReference type="SAM" id="Phobius"/>
    </source>
</evidence>
<keyword evidence="2" id="KW-0812">Transmembrane</keyword>
<sequence>MQQPQLFSQSRSRKRSIVMFIIILFLFVLAGLVVRNYSTFRERAVAQFLLGTSFDSNISQAPSDSTITIVPEKGELSETQISFLPVITQSSTTNFFIAHVSPAPFATEVSPDAQIRIQLSTDQWDPKNIDRFIRVLPGITGRIEKQKTDLVFIPDVLPERSVISVELLPGLPLIDGNTTLAFGKTWSFETGVRGQDFQKYYQQGALLWQRPFYEFSSTFAPAFDVLWYPQSSYNADDVLASVAVSVWKLSDVQFQQSMLSLFNLPDWSKYQRPAFTQSFDTSQIFEEHQLVPQRLYAEHWFVSLPRPLPRGLYAVQAEYNGERQFALVQSTDVSAYTHQSATQNIIWAHNSRSGNPLGGAEVTFFGFEESLILDREGLGTWNIPSRATANFLMKIVDAEGSVLYIPERAQRVQTDADAFWKFTAWDKPAYAASETLQVWGALQPRRSSPSSVNASTPRDPTGLTEEDIRFNDARKELALVAVLADTAQSRIVFDTQTISLSSQFTFQGELRMPEVIPTQASFFVEIVVDEQIVASEQISLRTAPVQATDFSITLEASKYGVVSSTEVSFVVNARYADSTPVQGLLIYDRNGKQLGITNASGVFSFQKQLFFEGPEPFERQEIVVKTSPYDFFVEPFAVAYIDVYAGAVVPVLEQYDLKSGQLELVLSAYELDFTLYPRPLSSIIDSQQVLPLSTKRLARKPLRVDATFKKPVNYNHDTAYDVLQKTSIPVQDVTVEVSTSDPDVVYTDVQGEARLLLPYDTGSIDLRLLAKDNANRSLVMTHELFADTLALKPAYALSLETDAARKSIRLHEVVQATFKQGNQPIPDQKNANILFVEENETFQKTLLKNTSDYLFTLLEDHIPAVRLSGVLFDGVTYTEARTHSDDLQYDASSRKLEVRLTSLRTLLAPSEQLTVEISVTDASDAPKPASIFLFISDSQLSPDVLSHIFQPFDADAQSRMTYRSHQYPTLRTQSPVISPTAATPLFSVPERMLAQQTFVTASVLVNTVADIKTDATLILPEREGEYFLHAQAWSPDGFAGTQMMPLEVFAPFRVDFGILPQYFVGDTPQLRLNATGRLIPANQPVTFKLDIPLLNIGITLQGETGTPVYARLGELPGGVFEAVLEVDTGEYREKFRRMFEVVPFSQDDTQQPGNIPSFLRTYFLLNGESPATLPEGSIVFVELHASARDNSSESNASNVLPLSKTQNTNTQDCALFVETLPSALAYLSGSFVKQYHPVPPESAQGQQLTFCHTWGDAFGFGYYARVVSAGEFVNATGTKSRVEAY</sequence>
<protein>
    <recommendedName>
        <fullName evidence="5">Alpha-2-macroglobulin bait region domain-containing protein</fullName>
    </recommendedName>
</protein>
<dbReference type="STRING" id="1798540.A3B74_03235"/>
<evidence type="ECO:0000313" key="4">
    <source>
        <dbReference type="Proteomes" id="UP000177165"/>
    </source>
</evidence>
<keyword evidence="2" id="KW-1133">Transmembrane helix</keyword>
<dbReference type="Proteomes" id="UP000177165">
    <property type="component" value="Unassembled WGS sequence"/>
</dbReference>
<evidence type="ECO:0000256" key="1">
    <source>
        <dbReference type="SAM" id="MobiDB-lite"/>
    </source>
</evidence>
<reference evidence="3 4" key="1">
    <citation type="journal article" date="2016" name="Nat. Commun.">
        <title>Thousands of microbial genomes shed light on interconnected biogeochemical processes in an aquifer system.</title>
        <authorList>
            <person name="Anantharaman K."/>
            <person name="Brown C.T."/>
            <person name="Hug L.A."/>
            <person name="Sharon I."/>
            <person name="Castelle C.J."/>
            <person name="Probst A.J."/>
            <person name="Thomas B.C."/>
            <person name="Singh A."/>
            <person name="Wilkins M.J."/>
            <person name="Karaoz U."/>
            <person name="Brodie E.L."/>
            <person name="Williams K.H."/>
            <person name="Hubbard S.S."/>
            <person name="Banfield J.F."/>
        </authorList>
    </citation>
    <scope>NUCLEOTIDE SEQUENCE [LARGE SCALE GENOMIC DNA]</scope>
</reference>
<evidence type="ECO:0000313" key="3">
    <source>
        <dbReference type="EMBL" id="OGY78777.1"/>
    </source>
</evidence>
<gene>
    <name evidence="3" type="ORF">A3B74_03235</name>
</gene>
<keyword evidence="2" id="KW-0472">Membrane</keyword>